<keyword evidence="1" id="KW-0472">Membrane</keyword>
<dbReference type="Pfam" id="PF13584">
    <property type="entry name" value="BatD"/>
    <property type="match status" value="1"/>
</dbReference>
<dbReference type="InterPro" id="IPR025738">
    <property type="entry name" value="BatD"/>
</dbReference>
<dbReference type="Proteomes" id="UP000286806">
    <property type="component" value="Unassembled WGS sequence"/>
</dbReference>
<feature type="transmembrane region" description="Helical" evidence="1">
    <location>
        <begin position="356"/>
        <end position="377"/>
    </location>
</feature>
<organism evidence="2 3">
    <name type="scientific">Sulfuriferula multivorans</name>
    <dbReference type="NCBI Taxonomy" id="1559896"/>
    <lineage>
        <taxon>Bacteria</taxon>
        <taxon>Pseudomonadati</taxon>
        <taxon>Pseudomonadota</taxon>
        <taxon>Betaproteobacteria</taxon>
        <taxon>Nitrosomonadales</taxon>
        <taxon>Sulfuricellaceae</taxon>
        <taxon>Sulfuriferula</taxon>
    </lineage>
</organism>
<accession>A0A401JEM7</accession>
<protein>
    <submittedName>
        <fullName evidence="2">BatD</fullName>
    </submittedName>
</protein>
<evidence type="ECO:0000256" key="1">
    <source>
        <dbReference type="SAM" id="Phobius"/>
    </source>
</evidence>
<keyword evidence="3" id="KW-1185">Reference proteome</keyword>
<keyword evidence="1" id="KW-0812">Transmembrane</keyword>
<evidence type="ECO:0000313" key="2">
    <source>
        <dbReference type="EMBL" id="GBL46070.1"/>
    </source>
</evidence>
<evidence type="ECO:0000313" key="3">
    <source>
        <dbReference type="Proteomes" id="UP000286806"/>
    </source>
</evidence>
<dbReference type="EMBL" id="BGOW01000015">
    <property type="protein sequence ID" value="GBL46070.1"/>
    <property type="molecule type" value="Genomic_DNA"/>
</dbReference>
<dbReference type="AlphaFoldDB" id="A0A401JEM7"/>
<proteinExistence type="predicted"/>
<comment type="caution">
    <text evidence="2">The sequence shown here is derived from an EMBL/GenBank/DDBJ whole genome shotgun (WGS) entry which is preliminary data.</text>
</comment>
<name>A0A401JEM7_9PROT</name>
<gene>
    <name evidence="2" type="ORF">SFMTTN_1882</name>
</gene>
<dbReference type="PANTHER" id="PTHR40940">
    <property type="entry name" value="PROTEIN BATD-RELATED"/>
    <property type="match status" value="1"/>
</dbReference>
<dbReference type="PANTHER" id="PTHR40940:SF1">
    <property type="entry name" value="PROTEIN BATD"/>
    <property type="match status" value="1"/>
</dbReference>
<sequence length="457" mass="50649">MLLVLPAWASAALVAHMDKSEITLGEPVTVTLSTELARASLDELKLNALQADFDIYRRSSDTQTQTIHGRQVTSQTMTLVLYPLHSGRILFPALRFAGASSRPLVLEVRSSSADVPHVWFKLTLHPERLVTRQTARLVLDIYDDGSLQWSPLWLPPPAAVHVRELASSQHEEMLNGVPVTVHRRAWAIMPLRAGSSVVNLPMLEALKFGNRLRYALPSLQFDTRPAPAYLPVFVPIGKIEVRSRPPTGTLVLNRPVNWILTVRGTGLSAEGLAKLLPVLTDNDALRFYPAQIEQIGDANTLAQTWRLTLPFQPLRAGNMRLPTLVLPYFDPLGGRIESVVIQPPVITAVNPLWHKLARLAVIAGLLVAVTWLAYVCWRQYQRWQVRRASLRRIEAATDCSELSQALRDFDPGDGGLRAATLNQWLAAMALHHGENTTLRQLVQQLQACCYGVSCAGG</sequence>
<reference evidence="2 3" key="1">
    <citation type="journal article" date="2019" name="Front. Microbiol.">
        <title>Genomes of Neutrophilic Sulfur-Oxidizing Chemolithoautotrophs Representing 9 Proteobacterial Species From 8 Genera.</title>
        <authorList>
            <person name="Watanabe T."/>
            <person name="Kojima H."/>
            <person name="Umezawa K."/>
            <person name="Hori C."/>
            <person name="Takasuka T.E."/>
            <person name="Kato Y."/>
            <person name="Fukui M."/>
        </authorList>
    </citation>
    <scope>NUCLEOTIDE SEQUENCE [LARGE SCALE GENOMIC DNA]</scope>
    <source>
        <strain evidence="2 3">TTN</strain>
    </source>
</reference>
<keyword evidence="1" id="KW-1133">Transmembrane helix</keyword>